<gene>
    <name evidence="10" type="ORF">QQ008_03290</name>
</gene>
<keyword evidence="11" id="KW-1185">Reference proteome</keyword>
<dbReference type="PROSITE" id="PS51330">
    <property type="entry name" value="DHFR_2"/>
    <property type="match status" value="1"/>
</dbReference>
<comment type="pathway">
    <text evidence="1 8">Cofactor biosynthesis; tetrahydrofolate biosynthesis; 5,6,7,8-tetrahydrofolate from 7,8-dihydrofolate: step 1/1.</text>
</comment>
<evidence type="ECO:0000256" key="3">
    <source>
        <dbReference type="ARBA" id="ARBA00012856"/>
    </source>
</evidence>
<dbReference type="CDD" id="cd00209">
    <property type="entry name" value="DHFR"/>
    <property type="match status" value="1"/>
</dbReference>
<comment type="similarity">
    <text evidence="2 8">Belongs to the dihydrofolate reductase family.</text>
</comment>
<evidence type="ECO:0000256" key="8">
    <source>
        <dbReference type="PIRNR" id="PIRNR000194"/>
    </source>
</evidence>
<dbReference type="PANTHER" id="PTHR48069:SF3">
    <property type="entry name" value="DIHYDROFOLATE REDUCTASE"/>
    <property type="match status" value="1"/>
</dbReference>
<protein>
    <recommendedName>
        <fullName evidence="3 8">Dihydrofolate reductase</fullName>
        <ecNumber evidence="3 8">1.5.1.3</ecNumber>
    </recommendedName>
</protein>
<dbReference type="SUPFAM" id="SSF53597">
    <property type="entry name" value="Dihydrofolate reductase-like"/>
    <property type="match status" value="1"/>
</dbReference>
<dbReference type="InterPro" id="IPR012259">
    <property type="entry name" value="DHFR"/>
</dbReference>
<name>A0ABT8KI14_9BACT</name>
<dbReference type="PANTHER" id="PTHR48069">
    <property type="entry name" value="DIHYDROFOLATE REDUCTASE"/>
    <property type="match status" value="1"/>
</dbReference>
<evidence type="ECO:0000259" key="9">
    <source>
        <dbReference type="PROSITE" id="PS51330"/>
    </source>
</evidence>
<evidence type="ECO:0000256" key="1">
    <source>
        <dbReference type="ARBA" id="ARBA00004903"/>
    </source>
</evidence>
<comment type="catalytic activity">
    <reaction evidence="8">
        <text>(6S)-5,6,7,8-tetrahydrofolate + NADP(+) = 7,8-dihydrofolate + NADPH + H(+)</text>
        <dbReference type="Rhea" id="RHEA:15009"/>
        <dbReference type="ChEBI" id="CHEBI:15378"/>
        <dbReference type="ChEBI" id="CHEBI:57451"/>
        <dbReference type="ChEBI" id="CHEBI:57453"/>
        <dbReference type="ChEBI" id="CHEBI:57783"/>
        <dbReference type="ChEBI" id="CHEBI:58349"/>
        <dbReference type="EC" id="1.5.1.3"/>
    </reaction>
</comment>
<evidence type="ECO:0000256" key="5">
    <source>
        <dbReference type="ARBA" id="ARBA00022857"/>
    </source>
</evidence>
<dbReference type="PRINTS" id="PR00070">
    <property type="entry name" value="DHFR"/>
</dbReference>
<evidence type="ECO:0000313" key="10">
    <source>
        <dbReference type="EMBL" id="MDN5200361.1"/>
    </source>
</evidence>
<dbReference type="GO" id="GO:0004146">
    <property type="term" value="F:dihydrofolate reductase activity"/>
    <property type="evidence" value="ECO:0007669"/>
    <property type="project" value="UniProtKB-EC"/>
</dbReference>
<evidence type="ECO:0000313" key="11">
    <source>
        <dbReference type="Proteomes" id="UP001172082"/>
    </source>
</evidence>
<keyword evidence="4 8" id="KW-0554">One-carbon metabolism</keyword>
<proteinExistence type="inferred from homology"/>
<organism evidence="10 11">
    <name type="scientific">Splendidivirga corallicola</name>
    <dbReference type="NCBI Taxonomy" id="3051826"/>
    <lineage>
        <taxon>Bacteria</taxon>
        <taxon>Pseudomonadati</taxon>
        <taxon>Bacteroidota</taxon>
        <taxon>Cytophagia</taxon>
        <taxon>Cytophagales</taxon>
        <taxon>Splendidivirgaceae</taxon>
        <taxon>Splendidivirga</taxon>
    </lineage>
</organism>
<comment type="function">
    <text evidence="7 8">Key enzyme in folate metabolism. Catalyzes an essential reaction for de novo glycine and purine synthesis, and for DNA precursor synthesis.</text>
</comment>
<dbReference type="Pfam" id="PF00186">
    <property type="entry name" value="DHFR_1"/>
    <property type="match status" value="1"/>
</dbReference>
<dbReference type="PIRSF" id="PIRSF000194">
    <property type="entry name" value="DHFR"/>
    <property type="match status" value="1"/>
</dbReference>
<evidence type="ECO:0000256" key="6">
    <source>
        <dbReference type="ARBA" id="ARBA00023002"/>
    </source>
</evidence>
<dbReference type="InterPro" id="IPR024072">
    <property type="entry name" value="DHFR-like_dom_sf"/>
</dbReference>
<evidence type="ECO:0000256" key="7">
    <source>
        <dbReference type="ARBA" id="ARBA00025067"/>
    </source>
</evidence>
<dbReference type="InterPro" id="IPR001796">
    <property type="entry name" value="DHFR_dom"/>
</dbReference>
<dbReference type="Gene3D" id="3.40.430.10">
    <property type="entry name" value="Dihydrofolate Reductase, subunit A"/>
    <property type="match status" value="1"/>
</dbReference>
<dbReference type="RefSeq" id="WP_346750386.1">
    <property type="nucleotide sequence ID" value="NZ_JAUJEA010000001.1"/>
</dbReference>
<dbReference type="EC" id="1.5.1.3" evidence="3 8"/>
<evidence type="ECO:0000256" key="2">
    <source>
        <dbReference type="ARBA" id="ARBA00009539"/>
    </source>
</evidence>
<keyword evidence="6 8" id="KW-0560">Oxidoreductase</keyword>
<feature type="domain" description="DHFR" evidence="9">
    <location>
        <begin position="3"/>
        <end position="155"/>
    </location>
</feature>
<accession>A0ABT8KI14</accession>
<dbReference type="EMBL" id="JAUJEA010000001">
    <property type="protein sequence ID" value="MDN5200361.1"/>
    <property type="molecule type" value="Genomic_DNA"/>
</dbReference>
<reference evidence="10" key="1">
    <citation type="submission" date="2023-06" db="EMBL/GenBank/DDBJ databases">
        <title>Genomic of Parafulvivirga corallium.</title>
        <authorList>
            <person name="Wang G."/>
        </authorList>
    </citation>
    <scope>NUCLEOTIDE SEQUENCE</scope>
    <source>
        <strain evidence="10">BMA10</strain>
    </source>
</reference>
<dbReference type="Proteomes" id="UP001172082">
    <property type="component" value="Unassembled WGS sequence"/>
</dbReference>
<sequence length="155" mass="17593">MPKTIIISAMSNNRVIGSGGGMPWNAPDEYQQYLSFVNGNAVIMGRRSFEIFGKDLKGTHNIVVSRSSFEMKDAIVCSSVDDALRKARLFDKTIFIAGGATIYEQTIPLVDEMYLSYIKGSFQGDTYFPDFDINDWDIAKKEDKEAFEFVIYRRK</sequence>
<comment type="caution">
    <text evidence="10">The sequence shown here is derived from an EMBL/GenBank/DDBJ whole genome shotgun (WGS) entry which is preliminary data.</text>
</comment>
<evidence type="ECO:0000256" key="4">
    <source>
        <dbReference type="ARBA" id="ARBA00022563"/>
    </source>
</evidence>
<keyword evidence="5 8" id="KW-0521">NADP</keyword>